<reference evidence="1 2" key="1">
    <citation type="journal article" date="2011" name="Science">
        <title>The Selaginella genome identifies genetic changes associated with the evolution of vascular plants.</title>
        <authorList>
            <person name="Banks J.A."/>
            <person name="Nishiyama T."/>
            <person name="Hasebe M."/>
            <person name="Bowman J.L."/>
            <person name="Gribskov M."/>
            <person name="dePamphilis C."/>
            <person name="Albert V.A."/>
            <person name="Aono N."/>
            <person name="Aoyama T."/>
            <person name="Ambrose B.A."/>
            <person name="Ashton N.W."/>
            <person name="Axtell M.J."/>
            <person name="Barker E."/>
            <person name="Barker M.S."/>
            <person name="Bennetzen J.L."/>
            <person name="Bonawitz N.D."/>
            <person name="Chapple C."/>
            <person name="Cheng C."/>
            <person name="Correa L.G."/>
            <person name="Dacre M."/>
            <person name="DeBarry J."/>
            <person name="Dreyer I."/>
            <person name="Elias M."/>
            <person name="Engstrom E.M."/>
            <person name="Estelle M."/>
            <person name="Feng L."/>
            <person name="Finet C."/>
            <person name="Floyd S.K."/>
            <person name="Frommer W.B."/>
            <person name="Fujita T."/>
            <person name="Gramzow L."/>
            <person name="Gutensohn M."/>
            <person name="Harholt J."/>
            <person name="Hattori M."/>
            <person name="Heyl A."/>
            <person name="Hirai T."/>
            <person name="Hiwatashi Y."/>
            <person name="Ishikawa M."/>
            <person name="Iwata M."/>
            <person name="Karol K.G."/>
            <person name="Koehler B."/>
            <person name="Kolukisaoglu U."/>
            <person name="Kubo M."/>
            <person name="Kurata T."/>
            <person name="Lalonde S."/>
            <person name="Li K."/>
            <person name="Li Y."/>
            <person name="Litt A."/>
            <person name="Lyons E."/>
            <person name="Manning G."/>
            <person name="Maruyama T."/>
            <person name="Michael T.P."/>
            <person name="Mikami K."/>
            <person name="Miyazaki S."/>
            <person name="Morinaga S."/>
            <person name="Murata T."/>
            <person name="Mueller-Roeber B."/>
            <person name="Nelson D.R."/>
            <person name="Obara M."/>
            <person name="Oguri Y."/>
            <person name="Olmstead R.G."/>
            <person name="Onodera N."/>
            <person name="Petersen B.L."/>
            <person name="Pils B."/>
            <person name="Prigge M."/>
            <person name="Rensing S.A."/>
            <person name="Riano-Pachon D.M."/>
            <person name="Roberts A.W."/>
            <person name="Sato Y."/>
            <person name="Scheller H.V."/>
            <person name="Schulz B."/>
            <person name="Schulz C."/>
            <person name="Shakirov E.V."/>
            <person name="Shibagaki N."/>
            <person name="Shinohara N."/>
            <person name="Shippen D.E."/>
            <person name="Soerensen I."/>
            <person name="Sotooka R."/>
            <person name="Sugimoto N."/>
            <person name="Sugita M."/>
            <person name="Sumikawa N."/>
            <person name="Tanurdzic M."/>
            <person name="Theissen G."/>
            <person name="Ulvskov P."/>
            <person name="Wakazuki S."/>
            <person name="Weng J.K."/>
            <person name="Willats W.W."/>
            <person name="Wipf D."/>
            <person name="Wolf P.G."/>
            <person name="Yang L."/>
            <person name="Zimmer A.D."/>
            <person name="Zhu Q."/>
            <person name="Mitros T."/>
            <person name="Hellsten U."/>
            <person name="Loque D."/>
            <person name="Otillar R."/>
            <person name="Salamov A."/>
            <person name="Schmutz J."/>
            <person name="Shapiro H."/>
            <person name="Lindquist E."/>
            <person name="Lucas S."/>
            <person name="Rokhsar D."/>
            <person name="Grigoriev I.V."/>
        </authorList>
    </citation>
    <scope>NUCLEOTIDE SEQUENCE [LARGE SCALE GENOMIC DNA]</scope>
</reference>
<dbReference type="InParanoid" id="D8SAS2"/>
<protein>
    <submittedName>
        <fullName evidence="1">Uncharacterized protein</fullName>
    </submittedName>
</protein>
<evidence type="ECO:0000313" key="1">
    <source>
        <dbReference type="EMBL" id="EFJ18475.1"/>
    </source>
</evidence>
<accession>D8SAS2</accession>
<proteinExistence type="predicted"/>
<dbReference type="Gramene" id="EFJ18475">
    <property type="protein sequence ID" value="EFJ18475"/>
    <property type="gene ID" value="SELMODRAFT_419860"/>
</dbReference>
<dbReference type="Proteomes" id="UP000001514">
    <property type="component" value="Unassembled WGS sequence"/>
</dbReference>
<dbReference type="EMBL" id="GL377609">
    <property type="protein sequence ID" value="EFJ18475.1"/>
    <property type="molecule type" value="Genomic_DNA"/>
</dbReference>
<name>D8SAS2_SELML</name>
<keyword evidence="2" id="KW-1185">Reference proteome</keyword>
<dbReference type="AlphaFoldDB" id="D8SAS2"/>
<sequence>MVDNVLYTRKERSMEIPIVVVEVEFYNESYDKLKENVREIMKLDRASAMRRRVEECGSRRVLDMAESSEDTIFKDVPDLPTNIWDVYKFPLGCCGVCKLCRLHA</sequence>
<evidence type="ECO:0000313" key="2">
    <source>
        <dbReference type="Proteomes" id="UP000001514"/>
    </source>
</evidence>
<dbReference type="KEGG" id="smo:SELMODRAFT_419860"/>
<dbReference type="HOGENOM" id="CLU_2254826_0_0_1"/>
<gene>
    <name evidence="1" type="ORF">SELMODRAFT_419860</name>
</gene>
<organism evidence="2">
    <name type="scientific">Selaginella moellendorffii</name>
    <name type="common">Spikemoss</name>
    <dbReference type="NCBI Taxonomy" id="88036"/>
    <lineage>
        <taxon>Eukaryota</taxon>
        <taxon>Viridiplantae</taxon>
        <taxon>Streptophyta</taxon>
        <taxon>Embryophyta</taxon>
        <taxon>Tracheophyta</taxon>
        <taxon>Lycopodiopsida</taxon>
        <taxon>Selaginellales</taxon>
        <taxon>Selaginellaceae</taxon>
        <taxon>Selaginella</taxon>
    </lineage>
</organism>